<feature type="domain" description="Aminotransferase class V" evidence="10">
    <location>
        <begin position="24"/>
        <end position="405"/>
    </location>
</feature>
<evidence type="ECO:0000259" key="10">
    <source>
        <dbReference type="Pfam" id="PF00266"/>
    </source>
</evidence>
<evidence type="ECO:0000313" key="11">
    <source>
        <dbReference type="EMBL" id="GLX79310.1"/>
    </source>
</evidence>
<dbReference type="InterPro" id="IPR015421">
    <property type="entry name" value="PyrdxlP-dep_Trfase_major"/>
</dbReference>
<dbReference type="Gene3D" id="3.40.640.10">
    <property type="entry name" value="Type I PLP-dependent aspartate aminotransferase-like (Major domain)"/>
    <property type="match status" value="1"/>
</dbReference>
<name>A0ABQ6GX56_9GAMM</name>
<organism evidence="11 12">
    <name type="scientific">Thalassotalea insulae</name>
    <dbReference type="NCBI Taxonomy" id="2056778"/>
    <lineage>
        <taxon>Bacteria</taxon>
        <taxon>Pseudomonadati</taxon>
        <taxon>Pseudomonadota</taxon>
        <taxon>Gammaproteobacteria</taxon>
        <taxon>Alteromonadales</taxon>
        <taxon>Colwelliaceae</taxon>
        <taxon>Thalassotalea</taxon>
    </lineage>
</organism>
<evidence type="ECO:0000256" key="3">
    <source>
        <dbReference type="ARBA" id="ARBA00010447"/>
    </source>
</evidence>
<evidence type="ECO:0000256" key="6">
    <source>
        <dbReference type="ARBA" id="ARBA00022679"/>
    </source>
</evidence>
<comment type="similarity">
    <text evidence="3">Belongs to the class-V pyridoxal-phosphate-dependent aminotransferase family. Csd subfamily.</text>
</comment>
<comment type="function">
    <text evidence="2">Catalyzes the removal of elemental sulfur and selenium atoms from L-cysteine, L-cystine, L-selenocysteine, and L-selenocystine to produce L-alanine.</text>
</comment>
<evidence type="ECO:0000256" key="4">
    <source>
        <dbReference type="ARBA" id="ARBA00012239"/>
    </source>
</evidence>
<evidence type="ECO:0000256" key="7">
    <source>
        <dbReference type="ARBA" id="ARBA00022898"/>
    </source>
</evidence>
<evidence type="ECO:0000256" key="8">
    <source>
        <dbReference type="ARBA" id="ARBA00050776"/>
    </source>
</evidence>
<keyword evidence="12" id="KW-1185">Reference proteome</keyword>
<dbReference type="CDD" id="cd06453">
    <property type="entry name" value="SufS_like"/>
    <property type="match status" value="1"/>
</dbReference>
<proteinExistence type="inferred from homology"/>
<dbReference type="Pfam" id="PF00266">
    <property type="entry name" value="Aminotran_5"/>
    <property type="match status" value="1"/>
</dbReference>
<protein>
    <recommendedName>
        <fullName evidence="5">Probable cysteine desulfurase</fullName>
        <ecNumber evidence="4">2.8.1.7</ecNumber>
    </recommendedName>
</protein>
<sequence length="418" mass="46289">MSIISPWKQDFPIFSTRAYPRLCYLDSAATCLTPKHVADAIYHYQCYAHANSHKGLYQLSANVTEIVEQAREKVAHFLGANSGQQIIFNSGTTEALNLVAYSFVEPLLIKAQQQETASNIVISAAEHHANLLPWQRLAQQYQAELRVVDLMPDGTLNIEHLRSLLDSETRVLAVTHCSNVIGQYEDVQQICQLASDKKIATVVDGAQAVARGAVDVNAIGCDFYVFSAHKLYGPTGCGVLYGKVEHFDNMRPYQLGGGIISSVSYQQSEFIAGPLKFEPGSHNVAAIVGLVEAIDYLNDLSWHDINHYLNDLAFYLQQSLQELKYFKPLVKLPLPEYKGVTLPTLTSFQIKGVHCHDVASILDSEDIAVRAGHHCAQPLHQFFAVNSTIRASLGLYNDYSDIDRLVAGLDQAHQLMLS</sequence>
<keyword evidence="6" id="KW-0808">Transferase</keyword>
<evidence type="ECO:0000313" key="12">
    <source>
        <dbReference type="Proteomes" id="UP001157186"/>
    </source>
</evidence>
<dbReference type="InterPro" id="IPR015422">
    <property type="entry name" value="PyrdxlP-dep_Trfase_small"/>
</dbReference>
<dbReference type="EC" id="2.8.1.7" evidence="4"/>
<dbReference type="InterPro" id="IPR010970">
    <property type="entry name" value="Cys_dSase_SufS"/>
</dbReference>
<dbReference type="InterPro" id="IPR020578">
    <property type="entry name" value="Aminotrans_V_PyrdxlP_BS"/>
</dbReference>
<dbReference type="InterPro" id="IPR016454">
    <property type="entry name" value="Cysteine_dSase"/>
</dbReference>
<keyword evidence="7" id="KW-0663">Pyridoxal phosphate</keyword>
<accession>A0ABQ6GX56</accession>
<gene>
    <name evidence="11" type="primary">csdB</name>
    <name evidence="11" type="ORF">tinsulaeT_26500</name>
</gene>
<dbReference type="PANTHER" id="PTHR43586:SF8">
    <property type="entry name" value="CYSTEINE DESULFURASE 1, CHLOROPLASTIC"/>
    <property type="match status" value="1"/>
</dbReference>
<dbReference type="Proteomes" id="UP001157186">
    <property type="component" value="Unassembled WGS sequence"/>
</dbReference>
<dbReference type="InterPro" id="IPR000192">
    <property type="entry name" value="Aminotrans_V_dom"/>
</dbReference>
<dbReference type="EMBL" id="BSST01000001">
    <property type="protein sequence ID" value="GLX79310.1"/>
    <property type="molecule type" value="Genomic_DNA"/>
</dbReference>
<dbReference type="InterPro" id="IPR015424">
    <property type="entry name" value="PyrdxlP-dep_Trfase"/>
</dbReference>
<evidence type="ECO:0000256" key="1">
    <source>
        <dbReference type="ARBA" id="ARBA00001933"/>
    </source>
</evidence>
<comment type="catalytic activity">
    <reaction evidence="8">
        <text>(sulfur carrier)-H + L-cysteine = (sulfur carrier)-SH + L-alanine</text>
        <dbReference type="Rhea" id="RHEA:43892"/>
        <dbReference type="Rhea" id="RHEA-COMP:14737"/>
        <dbReference type="Rhea" id="RHEA-COMP:14739"/>
        <dbReference type="ChEBI" id="CHEBI:29917"/>
        <dbReference type="ChEBI" id="CHEBI:35235"/>
        <dbReference type="ChEBI" id="CHEBI:57972"/>
        <dbReference type="ChEBI" id="CHEBI:64428"/>
        <dbReference type="EC" id="2.8.1.7"/>
    </reaction>
</comment>
<evidence type="ECO:0000256" key="9">
    <source>
        <dbReference type="RuleBase" id="RU004504"/>
    </source>
</evidence>
<reference evidence="11 12" key="1">
    <citation type="submission" date="2023-03" db="EMBL/GenBank/DDBJ databases">
        <title>Draft genome sequence of Thalassotalea insulae KCTC 62186T.</title>
        <authorList>
            <person name="Sawabe T."/>
        </authorList>
    </citation>
    <scope>NUCLEOTIDE SEQUENCE [LARGE SCALE GENOMIC DNA]</scope>
    <source>
        <strain evidence="11 12">KCTC 62186</strain>
    </source>
</reference>
<dbReference type="PANTHER" id="PTHR43586">
    <property type="entry name" value="CYSTEINE DESULFURASE"/>
    <property type="match status" value="1"/>
</dbReference>
<evidence type="ECO:0000256" key="5">
    <source>
        <dbReference type="ARBA" id="ARBA00021850"/>
    </source>
</evidence>
<dbReference type="PIRSF" id="PIRSF005572">
    <property type="entry name" value="NifS"/>
    <property type="match status" value="1"/>
</dbReference>
<evidence type="ECO:0000256" key="2">
    <source>
        <dbReference type="ARBA" id="ARBA00002824"/>
    </source>
</evidence>
<comment type="caution">
    <text evidence="11">The sequence shown here is derived from an EMBL/GenBank/DDBJ whole genome shotgun (WGS) entry which is preliminary data.</text>
</comment>
<dbReference type="SUPFAM" id="SSF53383">
    <property type="entry name" value="PLP-dependent transferases"/>
    <property type="match status" value="1"/>
</dbReference>
<dbReference type="PROSITE" id="PS00595">
    <property type="entry name" value="AA_TRANSFER_CLASS_5"/>
    <property type="match status" value="1"/>
</dbReference>
<dbReference type="RefSeq" id="WP_284245215.1">
    <property type="nucleotide sequence ID" value="NZ_BSST01000001.1"/>
</dbReference>
<comment type="cofactor">
    <cofactor evidence="1 9">
        <name>pyridoxal 5'-phosphate</name>
        <dbReference type="ChEBI" id="CHEBI:597326"/>
    </cofactor>
</comment>
<dbReference type="Gene3D" id="3.90.1150.10">
    <property type="entry name" value="Aspartate Aminotransferase, domain 1"/>
    <property type="match status" value="1"/>
</dbReference>